<evidence type="ECO:0000256" key="14">
    <source>
        <dbReference type="ARBA" id="ARBA00023180"/>
    </source>
</evidence>
<dbReference type="Gene3D" id="3.40.50.410">
    <property type="entry name" value="von Willebrand factor, type A domain"/>
    <property type="match status" value="1"/>
</dbReference>
<name>A0A834BUB8_ORYME</name>
<keyword evidence="4" id="KW-0245">EGF-like domain</keyword>
<comment type="similarity">
    <text evidence="2 15">Belongs to the integrin beta chain family.</text>
</comment>
<dbReference type="PROSITE" id="PS00243">
    <property type="entry name" value="I_EGF_1"/>
    <property type="match status" value="2"/>
</dbReference>
<dbReference type="GO" id="GO:0098609">
    <property type="term" value="P:cell-cell adhesion"/>
    <property type="evidence" value="ECO:0007669"/>
    <property type="project" value="TreeGrafter"/>
</dbReference>
<keyword evidence="14" id="KW-0325">Glycoprotein</keyword>
<evidence type="ECO:0000313" key="18">
    <source>
        <dbReference type="Proteomes" id="UP000646548"/>
    </source>
</evidence>
<dbReference type="EMBL" id="WKFB01000830">
    <property type="protein sequence ID" value="KAF6717559.1"/>
    <property type="molecule type" value="Genomic_DNA"/>
</dbReference>
<dbReference type="SUPFAM" id="SSF57196">
    <property type="entry name" value="EGF/Laminin"/>
    <property type="match status" value="2"/>
</dbReference>
<keyword evidence="12" id="KW-0472">Membrane</keyword>
<dbReference type="FunFam" id="3.40.50.410:FF:000002">
    <property type="entry name" value="Integrin beta"/>
    <property type="match status" value="1"/>
</dbReference>
<evidence type="ECO:0000259" key="16">
    <source>
        <dbReference type="SMART" id="SM00187"/>
    </source>
</evidence>
<keyword evidence="10" id="KW-1133">Transmembrane helix</keyword>
<dbReference type="SUPFAM" id="SSF69179">
    <property type="entry name" value="Integrin domains"/>
    <property type="match status" value="1"/>
</dbReference>
<comment type="caution">
    <text evidence="17">The sequence shown here is derived from an EMBL/GenBank/DDBJ whole genome shotgun (WGS) entry which is preliminary data.</text>
</comment>
<keyword evidence="5 15" id="KW-0812">Transmembrane</keyword>
<proteinExistence type="inferred from homology"/>
<dbReference type="PRINTS" id="PR01186">
    <property type="entry name" value="INTEGRINB"/>
</dbReference>
<dbReference type="Gene3D" id="2.10.25.10">
    <property type="entry name" value="Laminin"/>
    <property type="match status" value="3"/>
</dbReference>
<evidence type="ECO:0000256" key="13">
    <source>
        <dbReference type="ARBA" id="ARBA00023157"/>
    </source>
</evidence>
<evidence type="ECO:0000256" key="4">
    <source>
        <dbReference type="ARBA" id="ARBA00022536"/>
    </source>
</evidence>
<evidence type="ECO:0000256" key="10">
    <source>
        <dbReference type="ARBA" id="ARBA00022989"/>
    </source>
</evidence>
<protein>
    <recommendedName>
        <fullName evidence="15">Integrin beta</fullName>
    </recommendedName>
</protein>
<keyword evidence="3" id="KW-1003">Cell membrane</keyword>
<keyword evidence="11 15" id="KW-0401">Integrin</keyword>
<dbReference type="InterPro" id="IPR032695">
    <property type="entry name" value="Integrin_dom_sf"/>
</dbReference>
<dbReference type="PROSITE" id="PS52047">
    <property type="entry name" value="I_EGF_2"/>
    <property type="match status" value="1"/>
</dbReference>
<comment type="subcellular location">
    <subcellularLocation>
        <location evidence="1 15">Cell membrane</location>
        <topology evidence="1 15">Single-pass type I membrane protein</topology>
    </subcellularLocation>
</comment>
<dbReference type="SMART" id="SM00187">
    <property type="entry name" value="INB"/>
    <property type="match status" value="1"/>
</dbReference>
<evidence type="ECO:0000256" key="1">
    <source>
        <dbReference type="ARBA" id="ARBA00004251"/>
    </source>
</evidence>
<feature type="domain" description="Integrin beta subunit VWA" evidence="16">
    <location>
        <begin position="125"/>
        <end position="529"/>
    </location>
</feature>
<dbReference type="GO" id="GO:0008305">
    <property type="term" value="C:integrin complex"/>
    <property type="evidence" value="ECO:0007669"/>
    <property type="project" value="TreeGrafter"/>
</dbReference>
<dbReference type="Proteomes" id="UP000646548">
    <property type="component" value="Unassembled WGS sequence"/>
</dbReference>
<dbReference type="InterPro" id="IPR002369">
    <property type="entry name" value="Integrin_bsu_VWA"/>
</dbReference>
<evidence type="ECO:0000256" key="5">
    <source>
        <dbReference type="ARBA" id="ARBA00022692"/>
    </source>
</evidence>
<gene>
    <name evidence="17" type="ORF">FQA47_020180</name>
</gene>
<dbReference type="GO" id="GO:0016477">
    <property type="term" value="P:cell migration"/>
    <property type="evidence" value="ECO:0007669"/>
    <property type="project" value="TreeGrafter"/>
</dbReference>
<dbReference type="GO" id="GO:0009986">
    <property type="term" value="C:cell surface"/>
    <property type="evidence" value="ECO:0007669"/>
    <property type="project" value="TreeGrafter"/>
</dbReference>
<evidence type="ECO:0000256" key="7">
    <source>
        <dbReference type="ARBA" id="ARBA00022737"/>
    </source>
</evidence>
<keyword evidence="9 15" id="KW-0130">Cell adhesion</keyword>
<keyword evidence="7" id="KW-0677">Repeat</keyword>
<dbReference type="Pfam" id="PF23105">
    <property type="entry name" value="EGF_integrin"/>
    <property type="match status" value="1"/>
</dbReference>
<evidence type="ECO:0000256" key="12">
    <source>
        <dbReference type="ARBA" id="ARBA00023136"/>
    </source>
</evidence>
<dbReference type="GO" id="GO:0007229">
    <property type="term" value="P:integrin-mediated signaling pathway"/>
    <property type="evidence" value="ECO:0007669"/>
    <property type="project" value="UniProtKB-KW"/>
</dbReference>
<dbReference type="AlphaFoldDB" id="A0A834BUB8"/>
<keyword evidence="6" id="KW-0732">Signal</keyword>
<evidence type="ECO:0000256" key="9">
    <source>
        <dbReference type="ARBA" id="ARBA00022889"/>
    </source>
</evidence>
<dbReference type="InterPro" id="IPR057243">
    <property type="entry name" value="Integrin_I-EGF_CS"/>
</dbReference>
<dbReference type="Pfam" id="PF23106">
    <property type="entry name" value="EGF_Teneurin"/>
    <property type="match status" value="1"/>
</dbReference>
<evidence type="ECO:0000256" key="8">
    <source>
        <dbReference type="ARBA" id="ARBA00022842"/>
    </source>
</evidence>
<evidence type="ECO:0000256" key="3">
    <source>
        <dbReference type="ARBA" id="ARBA00022475"/>
    </source>
</evidence>
<dbReference type="SUPFAM" id="SSF53300">
    <property type="entry name" value="vWA-like"/>
    <property type="match status" value="1"/>
</dbReference>
<evidence type="ECO:0000256" key="15">
    <source>
        <dbReference type="RuleBase" id="RU000633"/>
    </source>
</evidence>
<dbReference type="GO" id="GO:0005178">
    <property type="term" value="F:integrin binding"/>
    <property type="evidence" value="ECO:0007669"/>
    <property type="project" value="TreeGrafter"/>
</dbReference>
<dbReference type="InterPro" id="IPR057073">
    <property type="entry name" value="EGF_integrin_2"/>
</dbReference>
<dbReference type="FunFam" id="2.10.25.10:FF:000043">
    <property type="entry name" value="Integrin beta"/>
    <property type="match status" value="1"/>
</dbReference>
<dbReference type="FunFam" id="2.10.25.10:FF:000076">
    <property type="entry name" value="Integrin beta"/>
    <property type="match status" value="1"/>
</dbReference>
<dbReference type="Pfam" id="PF00362">
    <property type="entry name" value="Integrin_beta"/>
    <property type="match status" value="1"/>
</dbReference>
<keyword evidence="13" id="KW-1015">Disulfide bond</keyword>
<dbReference type="InterPro" id="IPR015812">
    <property type="entry name" value="Integrin_bsu"/>
</dbReference>
<evidence type="ECO:0000313" key="17">
    <source>
        <dbReference type="EMBL" id="KAF6717559.1"/>
    </source>
</evidence>
<evidence type="ECO:0000256" key="11">
    <source>
        <dbReference type="ARBA" id="ARBA00023037"/>
    </source>
</evidence>
<keyword evidence="8" id="KW-0460">Magnesium</keyword>
<sequence length="780" mass="85054">MRPDQRDGKPSRLLTQTYGWGGQKEGVEMVEVGKLLGCVLAASHLPSNDFLAPLMRQRPSVCPPRLHGVERRCQCVLVTRCHLLLRLPPTGTTMCLVFQGVTDCRRKGGVKQGESQKSCLVLGVIIGQDFLNKVGPSHRCDLPENLLRRGCGPDFMELSEIKVEVDGLTRSQVSPSHINITLRPGSEVSFIVAVTQLERYPVDLYYLVDVSASMQENLDNLKTVGVALSLRMMQHTSDLWLGFGSFVDKPVSPYINVHPSKINNPCSDYEIRCRPAHGFHHVLSMTGNLSEFTRTIKRQRISGNMDTPEGGLDAMLQAAVCQDAIGWRSEAKRLLLLMTDQPSHLALDSRLAGIVVPHDGLCHLENNVYTGSTKMDHPSLGQLSEKLLENRIYSVFAVEKQRYQWYEELVRLLPGSYLGKLSVFQAPNLIDLVVDAYKRLLSEVLVSVSVEDEAVSRYWVSVSPLCPHGSTAKGRSCTGVQPNQTVYFNITIGQHSCADDGRDEDVRVIVRPVGYNESTVVRIHSKCHCSCGATGHCHEDEQLPCQGIQDGATLQQDLKADPSRSCRATGADVDCSGRGICVCGRCVCDQARLGTVQGKYCEIDDFSCPYKGELICAGRGVCVLGQCVCEDGWTGEDCGCPLSTTTCYSNGLLCNGQGKCVCGKCVCDKHQRHGDLCEKCPTCPSTWQSYCESGTCLQAFGLSQREVSMVSSTDNASESAGSGHLVRTFLSVCALTVLCGLMVVAVFAPAAAEKGTVPGGLRGRGLSLHWKGSVIHSNDQ</sequence>
<dbReference type="Gene3D" id="2.60.40.1510">
    <property type="entry name" value="ntegrin, alpha v. Chain A, domain 3"/>
    <property type="match status" value="1"/>
</dbReference>
<evidence type="ECO:0000256" key="2">
    <source>
        <dbReference type="ARBA" id="ARBA00007449"/>
    </source>
</evidence>
<organism evidence="17 18">
    <name type="scientific">Oryzias melastigma</name>
    <name type="common">Marine medaka</name>
    <dbReference type="NCBI Taxonomy" id="30732"/>
    <lineage>
        <taxon>Eukaryota</taxon>
        <taxon>Metazoa</taxon>
        <taxon>Chordata</taxon>
        <taxon>Craniata</taxon>
        <taxon>Vertebrata</taxon>
        <taxon>Euteleostomi</taxon>
        <taxon>Actinopterygii</taxon>
        <taxon>Neopterygii</taxon>
        <taxon>Teleostei</taxon>
        <taxon>Neoteleostei</taxon>
        <taxon>Acanthomorphata</taxon>
        <taxon>Ovalentaria</taxon>
        <taxon>Atherinomorphae</taxon>
        <taxon>Beloniformes</taxon>
        <taxon>Adrianichthyidae</taxon>
        <taxon>Oryziinae</taxon>
        <taxon>Oryzias</taxon>
    </lineage>
</organism>
<dbReference type="PANTHER" id="PTHR10082:SF9">
    <property type="entry name" value="INTEGRIN BETA-8"/>
    <property type="match status" value="1"/>
</dbReference>
<accession>A0A834BUB8</accession>
<dbReference type="GO" id="GO:0033627">
    <property type="term" value="P:cell adhesion mediated by integrin"/>
    <property type="evidence" value="ECO:0007669"/>
    <property type="project" value="TreeGrafter"/>
</dbReference>
<dbReference type="InterPro" id="IPR036465">
    <property type="entry name" value="vWFA_dom_sf"/>
</dbReference>
<evidence type="ECO:0000256" key="6">
    <source>
        <dbReference type="ARBA" id="ARBA00022729"/>
    </source>
</evidence>
<dbReference type="GO" id="GO:0005925">
    <property type="term" value="C:focal adhesion"/>
    <property type="evidence" value="ECO:0007669"/>
    <property type="project" value="TreeGrafter"/>
</dbReference>
<reference evidence="17" key="1">
    <citation type="journal article" name="BMC Genomics">
        <title>Long-read sequencing and de novo genome assembly of marine medaka (Oryzias melastigma).</title>
        <authorList>
            <person name="Liang P."/>
            <person name="Saqib H.S.A."/>
            <person name="Ni X."/>
            <person name="Shen Y."/>
        </authorList>
    </citation>
    <scope>NUCLEOTIDE SEQUENCE</scope>
    <source>
        <strain evidence="17">Bigg-433</strain>
    </source>
</reference>
<dbReference type="PANTHER" id="PTHR10082">
    <property type="entry name" value="INTEGRIN BETA SUBUNIT"/>
    <property type="match status" value="1"/>
</dbReference>